<dbReference type="NCBIfam" id="NF005918">
    <property type="entry name" value="PRK07914.1"/>
    <property type="match status" value="1"/>
</dbReference>
<dbReference type="Gene3D" id="3.40.50.300">
    <property type="entry name" value="P-loop containing nucleotide triphosphate hydrolases"/>
    <property type="match status" value="1"/>
</dbReference>
<dbReference type="NCBIfam" id="TIGR01128">
    <property type="entry name" value="holA"/>
    <property type="match status" value="1"/>
</dbReference>
<evidence type="ECO:0000256" key="5">
    <source>
        <dbReference type="ARBA" id="ARBA00022932"/>
    </source>
</evidence>
<dbReference type="SUPFAM" id="SSF48019">
    <property type="entry name" value="post-AAA+ oligomerization domain-like"/>
    <property type="match status" value="1"/>
</dbReference>
<comment type="catalytic activity">
    <reaction evidence="7">
        <text>DNA(n) + a 2'-deoxyribonucleoside 5'-triphosphate = DNA(n+1) + diphosphate</text>
        <dbReference type="Rhea" id="RHEA:22508"/>
        <dbReference type="Rhea" id="RHEA-COMP:17339"/>
        <dbReference type="Rhea" id="RHEA-COMP:17340"/>
        <dbReference type="ChEBI" id="CHEBI:33019"/>
        <dbReference type="ChEBI" id="CHEBI:61560"/>
        <dbReference type="ChEBI" id="CHEBI:173112"/>
        <dbReference type="EC" id="2.7.7.7"/>
    </reaction>
</comment>
<evidence type="ECO:0000256" key="6">
    <source>
        <dbReference type="ARBA" id="ARBA00034754"/>
    </source>
</evidence>
<dbReference type="NCBIfam" id="NF004165">
    <property type="entry name" value="PRK05629.1"/>
    <property type="match status" value="1"/>
</dbReference>
<keyword evidence="9" id="KW-1185">Reference proteome</keyword>
<evidence type="ECO:0000313" key="8">
    <source>
        <dbReference type="EMBL" id="AEF39597.1"/>
    </source>
</evidence>
<dbReference type="GO" id="GO:0003677">
    <property type="term" value="F:DNA binding"/>
    <property type="evidence" value="ECO:0007669"/>
    <property type="project" value="InterPro"/>
</dbReference>
<dbReference type="PANTHER" id="PTHR34388:SF1">
    <property type="entry name" value="DNA POLYMERASE III SUBUNIT DELTA"/>
    <property type="match status" value="1"/>
</dbReference>
<dbReference type="PANTHER" id="PTHR34388">
    <property type="entry name" value="DNA POLYMERASE III SUBUNIT DELTA"/>
    <property type="match status" value="1"/>
</dbReference>
<evidence type="ECO:0000256" key="3">
    <source>
        <dbReference type="ARBA" id="ARBA00022695"/>
    </source>
</evidence>
<evidence type="ECO:0000256" key="1">
    <source>
        <dbReference type="ARBA" id="ARBA00012417"/>
    </source>
</evidence>
<reference evidence="8 9" key="1">
    <citation type="journal article" date="2011" name="J. Bacteriol.">
        <title>Complete genome sequence of Amycolicicoccus subflavus DQS3-9A1T, an actinomycete isolated from crude oil-polluted soil.</title>
        <authorList>
            <person name="Cai M."/>
            <person name="Chen W.M."/>
            <person name="Nie Y."/>
            <person name="Chi C.Q."/>
            <person name="Wang Y.N."/>
            <person name="Tang Y.Q."/>
            <person name="Li G.Y."/>
            <person name="Wu X.L."/>
        </authorList>
    </citation>
    <scope>NUCLEOTIDE SEQUENCE [LARGE SCALE GENOMIC DNA]</scope>
    <source>
        <strain evidence="9">DSM 45089 / DQS3-9A1</strain>
    </source>
</reference>
<name>F6EQY6_HOYSD</name>
<dbReference type="Proteomes" id="UP000009235">
    <property type="component" value="Chromosome"/>
</dbReference>
<keyword evidence="3" id="KW-0548">Nucleotidyltransferase</keyword>
<dbReference type="eggNOG" id="COG1466">
    <property type="taxonomic scope" value="Bacteria"/>
</dbReference>
<evidence type="ECO:0000256" key="7">
    <source>
        <dbReference type="ARBA" id="ARBA00049244"/>
    </source>
</evidence>
<dbReference type="GO" id="GO:0003887">
    <property type="term" value="F:DNA-directed DNA polymerase activity"/>
    <property type="evidence" value="ECO:0007669"/>
    <property type="project" value="UniProtKB-KW"/>
</dbReference>
<keyword evidence="5 8" id="KW-0239">DNA-directed DNA polymerase</keyword>
<dbReference type="InterPro" id="IPR005790">
    <property type="entry name" value="DNA_polIII_delta"/>
</dbReference>
<dbReference type="EC" id="2.7.7.7" evidence="1"/>
<evidence type="ECO:0000256" key="4">
    <source>
        <dbReference type="ARBA" id="ARBA00022705"/>
    </source>
</evidence>
<dbReference type="Gene3D" id="1.20.272.10">
    <property type="match status" value="1"/>
</dbReference>
<keyword evidence="2" id="KW-0808">Transferase</keyword>
<dbReference type="AlphaFoldDB" id="F6EQY6"/>
<protein>
    <recommendedName>
        <fullName evidence="1">DNA-directed DNA polymerase</fullName>
        <ecNumber evidence="1">2.7.7.7</ecNumber>
    </recommendedName>
</protein>
<organism evidence="8 9">
    <name type="scientific">Hoyosella subflava (strain DSM 45089 / JCM 17490 / NBRC 109087 / DQS3-9A1)</name>
    <name type="common">Amycolicicoccus subflavus</name>
    <dbReference type="NCBI Taxonomy" id="443218"/>
    <lineage>
        <taxon>Bacteria</taxon>
        <taxon>Bacillati</taxon>
        <taxon>Actinomycetota</taxon>
        <taxon>Actinomycetes</taxon>
        <taxon>Mycobacteriales</taxon>
        <taxon>Hoyosellaceae</taxon>
        <taxon>Hoyosella</taxon>
    </lineage>
</organism>
<dbReference type="SUPFAM" id="SSF52540">
    <property type="entry name" value="P-loop containing nucleoside triphosphate hydrolases"/>
    <property type="match status" value="1"/>
</dbReference>
<dbReference type="EMBL" id="CP002786">
    <property type="protein sequence ID" value="AEF39597.1"/>
    <property type="molecule type" value="Genomic_DNA"/>
</dbReference>
<evidence type="ECO:0000313" key="9">
    <source>
        <dbReference type="Proteomes" id="UP000009235"/>
    </source>
</evidence>
<dbReference type="HOGENOM" id="CLU_052338_0_0_11"/>
<evidence type="ECO:0000256" key="2">
    <source>
        <dbReference type="ARBA" id="ARBA00022679"/>
    </source>
</evidence>
<accession>F6EQY6</accession>
<keyword evidence="4" id="KW-0235">DNA replication</keyword>
<dbReference type="KEGG" id="asd:AS9A_1145"/>
<dbReference type="InterPro" id="IPR008921">
    <property type="entry name" value="DNA_pol3_clamp-load_cplx_C"/>
</dbReference>
<dbReference type="InterPro" id="IPR027417">
    <property type="entry name" value="P-loop_NTPase"/>
</dbReference>
<dbReference type="GO" id="GO:0006261">
    <property type="term" value="P:DNA-templated DNA replication"/>
    <property type="evidence" value="ECO:0007669"/>
    <property type="project" value="TreeGrafter"/>
</dbReference>
<proteinExistence type="inferred from homology"/>
<dbReference type="STRING" id="443218.AS9A_1145"/>
<dbReference type="GO" id="GO:0009360">
    <property type="term" value="C:DNA polymerase III complex"/>
    <property type="evidence" value="ECO:0007669"/>
    <property type="project" value="TreeGrafter"/>
</dbReference>
<sequence length="324" mass="33879">MCQYRDVPTVEPLHLLLGDEEFLIERGVGSVLSAVRAASGDSDIQVSRVRAGDLGTAQLAELLSPSLFGEDRVVVLESAHEAGKDAVALVRDIAADLPSGVTLVVIHSGGGRAKTLASDLQKRGAEVHKCLKLNATERAEFVRSEFRSHGVRASPDVIAALVEAVGSNVRELASACSQLAADTGGRVDAAAVARYYSGRAEVSGFDVAEKAVTGSRAAALEALRWAHHSGVPHVVLADALGETVRAIARVSAAGRGDPNRLAPQLGMPPWKVRKTQAQARNWNPDTLGRALGIVARLNGDVKGGAADTSYALERAVIGVADLAR</sequence>
<gene>
    <name evidence="8" type="ordered locus">AS9A_1145</name>
</gene>
<comment type="similarity">
    <text evidence="6">Belongs to the DNA polymerase HolA subunit family.</text>
</comment>